<dbReference type="HOGENOM" id="CLU_1042224_0_0_1"/>
<evidence type="ECO:0000313" key="3">
    <source>
        <dbReference type="EMBL" id="EWZ42609.1"/>
    </source>
</evidence>
<dbReference type="AlphaFoldDB" id="W9KIP3"/>
<evidence type="ECO:0000256" key="2">
    <source>
        <dbReference type="SAM" id="SignalP"/>
    </source>
</evidence>
<sequence>MFLAKGFSSSSLLIIHLLILSSRFPLPITLPSLQNGLPPFTRSRYFLTWEPSSLPAHTKSEFSSPALISDVGTRRRLAKSYKTQDKTTSFPIFSSLGFDLDLINLTLQQEGSDFAVLQFTSELSNGEAPSGDVDADDNDDDGLYDHTLSSSHLSQALPAQSGSPEEPYPKTIFDIQDCENANITSLDNFDLSLKALKGPGSGLDSWSSPIQLVATYGEDLRTLSTYCRIFWQFEESGEVQRFLEIHEWCPLDAGGFPLLSPNQSHGK</sequence>
<feature type="region of interest" description="Disordered" evidence="1">
    <location>
        <begin position="124"/>
        <end position="145"/>
    </location>
</feature>
<organism evidence="3">
    <name type="scientific">Fusarium oxysporum Fo47</name>
    <dbReference type="NCBI Taxonomy" id="660027"/>
    <lineage>
        <taxon>Eukaryota</taxon>
        <taxon>Fungi</taxon>
        <taxon>Dikarya</taxon>
        <taxon>Ascomycota</taxon>
        <taxon>Pezizomycotina</taxon>
        <taxon>Sordariomycetes</taxon>
        <taxon>Hypocreomycetidae</taxon>
        <taxon>Hypocreales</taxon>
        <taxon>Nectriaceae</taxon>
        <taxon>Fusarium</taxon>
        <taxon>Fusarium oxysporum species complex</taxon>
    </lineage>
</organism>
<dbReference type="VEuPathDB" id="FungiDB:FOZG_07477"/>
<feature type="chain" id="PRO_5004923500" evidence="2">
    <location>
        <begin position="24"/>
        <end position="267"/>
    </location>
</feature>
<name>W9KIP3_FUSOX</name>
<protein>
    <submittedName>
        <fullName evidence="3">Uncharacterized protein</fullName>
    </submittedName>
</protein>
<proteinExistence type="predicted"/>
<keyword evidence="2" id="KW-0732">Signal</keyword>
<reference evidence="3" key="2">
    <citation type="submission" date="2012-06" db="EMBL/GenBank/DDBJ databases">
        <title>Annotation of the Genome Sequence of Fusarium oxysporum Fo47.</title>
        <authorList>
            <consortium name="The Broad Institute Genomics Platform"/>
            <person name="Ma L.-J."/>
            <person name="Corby-Kistler H."/>
            <person name="Broz K."/>
            <person name="Gale L.R."/>
            <person name="Jonkers W."/>
            <person name="O'Donnell K."/>
            <person name="Ploetz R."/>
            <person name="Steinberg C."/>
            <person name="Schwartz D.C."/>
            <person name="VanEtten H."/>
            <person name="Zhou S."/>
            <person name="Young S.K."/>
            <person name="Zeng Q."/>
            <person name="Gargeya S."/>
            <person name="Fitzgerald M."/>
            <person name="Abouelleil A."/>
            <person name="Alvarado L."/>
            <person name="Chapman S.B."/>
            <person name="Gainer-Dewar J."/>
            <person name="Goldberg J."/>
            <person name="Griggs A."/>
            <person name="Gujja S."/>
            <person name="Hansen M."/>
            <person name="Howarth C."/>
            <person name="Imamovic A."/>
            <person name="Ireland A."/>
            <person name="Larimer J."/>
            <person name="McCowan C."/>
            <person name="Murphy C."/>
            <person name="Pearson M."/>
            <person name="Poon T.W."/>
            <person name="Priest M."/>
            <person name="Roberts A."/>
            <person name="Saif S."/>
            <person name="Shea T."/>
            <person name="Sykes S."/>
            <person name="Wortman J."/>
            <person name="Nusbaum C."/>
            <person name="Birren B."/>
        </authorList>
    </citation>
    <scope>NUCLEOTIDE SEQUENCE</scope>
    <source>
        <strain evidence="3">Fo47</strain>
    </source>
</reference>
<dbReference type="Proteomes" id="UP000030766">
    <property type="component" value="Unassembled WGS sequence"/>
</dbReference>
<feature type="signal peptide" evidence="2">
    <location>
        <begin position="1"/>
        <end position="23"/>
    </location>
</feature>
<evidence type="ECO:0000256" key="1">
    <source>
        <dbReference type="SAM" id="MobiDB-lite"/>
    </source>
</evidence>
<accession>W9KIP3</accession>
<feature type="compositionally biased region" description="Acidic residues" evidence="1">
    <location>
        <begin position="133"/>
        <end position="142"/>
    </location>
</feature>
<reference evidence="3" key="1">
    <citation type="submission" date="2011-06" db="EMBL/GenBank/DDBJ databases">
        <title>The Genome Sequence of Fusarium oxysporum Fo47.</title>
        <authorList>
            <consortium name="The Broad Institute Genome Sequencing Platform"/>
            <person name="Ma L.-J."/>
            <person name="Gale L.R."/>
            <person name="Schwartz D.C."/>
            <person name="Zhou S."/>
            <person name="Corby-Kistler H."/>
            <person name="Young S.K."/>
            <person name="Zeng Q."/>
            <person name="Gargeya S."/>
            <person name="Fitzgerald M."/>
            <person name="Haas B."/>
            <person name="Abouelleil A."/>
            <person name="Alvarado L."/>
            <person name="Arachchi H.M."/>
            <person name="Berlin A."/>
            <person name="Brown A."/>
            <person name="Chapman S.B."/>
            <person name="Chen Z."/>
            <person name="Dunbar C."/>
            <person name="Freedman E."/>
            <person name="Gearin G."/>
            <person name="Gellesch M."/>
            <person name="Goldberg J."/>
            <person name="Griggs A."/>
            <person name="Gujja S."/>
            <person name="Heiman D."/>
            <person name="Howarth C."/>
            <person name="Larson L."/>
            <person name="Lui A."/>
            <person name="MacDonald P.J.P."/>
            <person name="Mehta T."/>
            <person name="Montmayeur A."/>
            <person name="Murphy C."/>
            <person name="Neiman D."/>
            <person name="Pearson M."/>
            <person name="Priest M."/>
            <person name="Roberts A."/>
            <person name="Saif S."/>
            <person name="Shea T."/>
            <person name="Shenoy N."/>
            <person name="Sisk P."/>
            <person name="Stolte C."/>
            <person name="Sykes S."/>
            <person name="Wortman J."/>
            <person name="Nusbaum C."/>
            <person name="Birren B."/>
        </authorList>
    </citation>
    <scope>NUCLEOTIDE SEQUENCE [LARGE SCALE GENOMIC DNA]</scope>
    <source>
        <strain evidence="3">Fo47</strain>
    </source>
</reference>
<dbReference type="EMBL" id="JH717899">
    <property type="protein sequence ID" value="EWZ42609.1"/>
    <property type="molecule type" value="Genomic_DNA"/>
</dbReference>
<gene>
    <name evidence="3" type="ORF">FOZG_07477</name>
</gene>